<dbReference type="PROSITE" id="PS00439">
    <property type="entry name" value="ACYLTRANSF_C_1"/>
    <property type="match status" value="1"/>
</dbReference>
<reference evidence="20 22" key="1">
    <citation type="journal article" date="2018" name="MBio">
        <title>Comparative Genomics Reveals the Core Gene Toolbox for the Fungus-Insect Symbiosis.</title>
        <authorList>
            <person name="Wang Y."/>
            <person name="Stata M."/>
            <person name="Wang W."/>
            <person name="Stajich J.E."/>
            <person name="White M.M."/>
            <person name="Moncalvo J.M."/>
        </authorList>
    </citation>
    <scope>NUCLEOTIDE SEQUENCE [LARGE SCALE GENOMIC DNA]</scope>
    <source>
        <strain evidence="20 22">AUS-77-4</strain>
    </source>
</reference>
<evidence type="ECO:0000256" key="12">
    <source>
        <dbReference type="ARBA" id="ARBA00023140"/>
    </source>
</evidence>
<evidence type="ECO:0000256" key="10">
    <source>
        <dbReference type="ARBA" id="ARBA00023128"/>
    </source>
</evidence>
<dbReference type="PANTHER" id="PTHR22589:SF103">
    <property type="entry name" value="CARNITINE O-ACETYL-TRANSFERASE, ISOFORM A-RELATED"/>
    <property type="match status" value="1"/>
</dbReference>
<comment type="subcellular location">
    <subcellularLocation>
        <location evidence="2">Mitochondrion inner membrane</location>
        <topology evidence="2">Peripheral membrane protein</topology>
        <orientation evidence="2">Matrix side</orientation>
    </subcellularLocation>
    <subcellularLocation>
        <location evidence="1">Peroxisome</location>
    </subcellularLocation>
</comment>
<evidence type="ECO:0000256" key="6">
    <source>
        <dbReference type="ARBA" id="ARBA00022792"/>
    </source>
</evidence>
<accession>A0A2T9Y0G8</accession>
<dbReference type="InterPro" id="IPR000542">
    <property type="entry name" value="Carn_acyl_trans"/>
</dbReference>
<evidence type="ECO:0000256" key="3">
    <source>
        <dbReference type="ARBA" id="ARBA00005232"/>
    </source>
</evidence>
<dbReference type="EMBL" id="MBFT01001027">
    <property type="protein sequence ID" value="PVU85807.1"/>
    <property type="molecule type" value="Genomic_DNA"/>
</dbReference>
<evidence type="ECO:0000256" key="5">
    <source>
        <dbReference type="ARBA" id="ARBA00022679"/>
    </source>
</evidence>
<keyword evidence="13" id="KW-0012">Acyltransferase</keyword>
<dbReference type="PANTHER" id="PTHR22589">
    <property type="entry name" value="CARNITINE O-ACYLTRANSFERASE"/>
    <property type="match status" value="1"/>
</dbReference>
<dbReference type="EMBL" id="MBFT01000080">
    <property type="protein sequence ID" value="PVU98434.1"/>
    <property type="molecule type" value="Genomic_DNA"/>
</dbReference>
<dbReference type="SUPFAM" id="SSF52777">
    <property type="entry name" value="CoA-dependent acyltransferases"/>
    <property type="match status" value="2"/>
</dbReference>
<name>A0A2T9Y0G8_9FUNG</name>
<dbReference type="GO" id="GO:0004092">
    <property type="term" value="F:carnitine O-acetyltransferase activity"/>
    <property type="evidence" value="ECO:0007669"/>
    <property type="project" value="UniProtKB-EC"/>
</dbReference>
<organism evidence="20 22">
    <name type="scientific">Furculomyces boomerangus</name>
    <dbReference type="NCBI Taxonomy" id="61424"/>
    <lineage>
        <taxon>Eukaryota</taxon>
        <taxon>Fungi</taxon>
        <taxon>Fungi incertae sedis</taxon>
        <taxon>Zoopagomycota</taxon>
        <taxon>Kickxellomycotina</taxon>
        <taxon>Harpellomycetes</taxon>
        <taxon>Harpellales</taxon>
        <taxon>Harpellaceae</taxon>
        <taxon>Furculomyces</taxon>
    </lineage>
</organism>
<protein>
    <recommendedName>
        <fullName evidence="17">Carnitine O-acetyltransferase, mitochondrial</fullName>
        <ecNumber evidence="16">2.3.1.7</ecNumber>
    </recommendedName>
</protein>
<evidence type="ECO:0000256" key="15">
    <source>
        <dbReference type="ARBA" id="ARBA00053195"/>
    </source>
</evidence>
<dbReference type="STRING" id="61424.A0A2T9Y0G8"/>
<dbReference type="InterPro" id="IPR042231">
    <property type="entry name" value="Cho/carn_acyl_trans_2"/>
</dbReference>
<evidence type="ECO:0000256" key="1">
    <source>
        <dbReference type="ARBA" id="ARBA00004275"/>
    </source>
</evidence>
<evidence type="ECO:0000256" key="4">
    <source>
        <dbReference type="ARBA" id="ARBA00022448"/>
    </source>
</evidence>
<feature type="active site" description="Proton acceptor" evidence="18">
    <location>
        <position position="355"/>
    </location>
</feature>
<dbReference type="OrthoDB" id="240216at2759"/>
<evidence type="ECO:0000256" key="13">
    <source>
        <dbReference type="ARBA" id="ARBA00023315"/>
    </source>
</evidence>
<evidence type="ECO:0000256" key="9">
    <source>
        <dbReference type="ARBA" id="ARBA00023098"/>
    </source>
</evidence>
<dbReference type="AlphaFoldDB" id="A0A2T9Y0G8"/>
<dbReference type="Gene3D" id="3.30.559.10">
    <property type="entry name" value="Chloramphenicol acetyltransferase-like domain"/>
    <property type="match status" value="1"/>
</dbReference>
<dbReference type="GO" id="GO:0009437">
    <property type="term" value="P:carnitine metabolic process"/>
    <property type="evidence" value="ECO:0007669"/>
    <property type="project" value="TreeGrafter"/>
</dbReference>
<dbReference type="GO" id="GO:0005743">
    <property type="term" value="C:mitochondrial inner membrane"/>
    <property type="evidence" value="ECO:0007669"/>
    <property type="project" value="UniProtKB-SubCell"/>
</dbReference>
<evidence type="ECO:0000256" key="17">
    <source>
        <dbReference type="ARBA" id="ARBA00073438"/>
    </source>
</evidence>
<keyword evidence="12" id="KW-0576">Peroxisome</keyword>
<evidence type="ECO:0000256" key="11">
    <source>
        <dbReference type="ARBA" id="ARBA00023136"/>
    </source>
</evidence>
<keyword evidence="11" id="KW-0472">Membrane</keyword>
<evidence type="ECO:0000256" key="16">
    <source>
        <dbReference type="ARBA" id="ARBA00066910"/>
    </source>
</evidence>
<evidence type="ECO:0000256" key="7">
    <source>
        <dbReference type="ARBA" id="ARBA00022832"/>
    </source>
</evidence>
<dbReference type="Pfam" id="PF00755">
    <property type="entry name" value="Carn_acyltransf"/>
    <property type="match status" value="1"/>
</dbReference>
<evidence type="ECO:0000256" key="2">
    <source>
        <dbReference type="ARBA" id="ARBA00004443"/>
    </source>
</evidence>
<keyword evidence="9" id="KW-0443">Lipid metabolism</keyword>
<keyword evidence="6" id="KW-0999">Mitochondrion inner membrane</keyword>
<comment type="catalytic activity">
    <reaction evidence="14">
        <text>(R)-carnitine + acetyl-CoA = O-acetyl-(R)-carnitine + CoA</text>
        <dbReference type="Rhea" id="RHEA:21136"/>
        <dbReference type="ChEBI" id="CHEBI:16347"/>
        <dbReference type="ChEBI" id="CHEBI:57287"/>
        <dbReference type="ChEBI" id="CHEBI:57288"/>
        <dbReference type="ChEBI" id="CHEBI:57589"/>
        <dbReference type="EC" id="2.3.1.7"/>
    </reaction>
</comment>
<keyword evidence="4" id="KW-0813">Transport</keyword>
<keyword evidence="22" id="KW-1185">Reference proteome</keyword>
<dbReference type="GO" id="GO:0005777">
    <property type="term" value="C:peroxisome"/>
    <property type="evidence" value="ECO:0007669"/>
    <property type="project" value="UniProtKB-SubCell"/>
</dbReference>
<evidence type="ECO:0000256" key="14">
    <source>
        <dbReference type="ARBA" id="ARBA00052702"/>
    </source>
</evidence>
<dbReference type="InterPro" id="IPR023213">
    <property type="entry name" value="CAT-like_dom_sf"/>
</dbReference>
<comment type="function">
    <text evidence="15">Carnitine acetylase is specific for short chain fatty acids. Carnitine acetylase seems to affect the flux through the pyruvate dehydrogenase complex. It may be involved as well in the transport of acetyl-CoA into mitochondria.</text>
</comment>
<keyword evidence="7" id="KW-0276">Fatty acid metabolism</keyword>
<comment type="caution">
    <text evidence="20">The sequence shown here is derived from an EMBL/GenBank/DDBJ whole genome shotgun (WGS) entry which is preliminary data.</text>
</comment>
<dbReference type="FunFam" id="3.30.559.70:FF:000007">
    <property type="entry name" value="Carnitine O-acetyltransferase, mitochondrial"/>
    <property type="match status" value="1"/>
</dbReference>
<comment type="similarity">
    <text evidence="3">Belongs to the carnitine/choline acetyltransferase family.</text>
</comment>
<dbReference type="InterPro" id="IPR039551">
    <property type="entry name" value="Cho/carn_acyl_trans"/>
</dbReference>
<keyword evidence="10" id="KW-0496">Mitochondrion</keyword>
<evidence type="ECO:0000313" key="21">
    <source>
        <dbReference type="EMBL" id="PVU98434.1"/>
    </source>
</evidence>
<evidence type="ECO:0000256" key="8">
    <source>
        <dbReference type="ARBA" id="ARBA00022946"/>
    </source>
</evidence>
<dbReference type="EC" id="2.3.1.7" evidence="16"/>
<dbReference type="Proteomes" id="UP000245699">
    <property type="component" value="Unassembled WGS sequence"/>
</dbReference>
<proteinExistence type="inferred from homology"/>
<sequence length="645" mass="72733">MSQTARKVFLNSKNLFAKHSFSNLHTLKNSSFSQIIRKQSSMSGYKPLLSGKLYQEQSSLPKLPVPTLEETLPKYLKSLEPLLSKDQLQQSKERISQFLESGEGKTLQTRLEDRAKDPNRASWLEEWWNDLAYLGYRDPVVPFVSYFYAYKDDKKMRKGTKRAAAIVSTALKFWKQVVDETIEPEMVKKVPLCSNSYQYMFNTCRIPKKPSDVPVQYDPELNKKITVVRNGIFYTLPITFEGSVLSISEIESQLEAIIKDADGTVAAKIGVLTGDYRDKWAENREILLASSPENQKLLEEIESSIFLLCLDNTNPITQTEHSRGCWHGDGRNRFFDKPCQFIVFENGKAGFQGEHSMMDGTPTARLNEFVLNETTDPNFDFGSPVVRSNLPHPKPLIFKTDVSSLKAIQEAGERFDHEIGKQQLFSTVFHGYGKNIISKTFGFSPDAFAQMIIQLAYYKLHGKCVPTYEPAQTRKFARGRTEACRVVSNQSVAWVKAMEDPSVSNEEKVRLLSEASASHSKYIADAANGKGVDRHLLGLKLSVKSDEKMPSIFTDPAYGYSSSWRISTSNISIEKFSSWGWSEVVPDGYGIAYSVIKDSLQFNVTCMTNEHNLSAEKLCQCLIDAATDVREVLVSVAISKVKSKI</sequence>
<dbReference type="Gene3D" id="3.30.559.70">
    <property type="entry name" value="Choline/Carnitine o-acyltransferase, domain 2"/>
    <property type="match status" value="1"/>
</dbReference>
<evidence type="ECO:0000313" key="22">
    <source>
        <dbReference type="Proteomes" id="UP000245699"/>
    </source>
</evidence>
<keyword evidence="8" id="KW-0809">Transit peptide</keyword>
<dbReference type="GO" id="GO:0006631">
    <property type="term" value="P:fatty acid metabolic process"/>
    <property type="evidence" value="ECO:0007669"/>
    <property type="project" value="UniProtKB-KW"/>
</dbReference>
<keyword evidence="5" id="KW-0808">Transferase</keyword>
<evidence type="ECO:0000313" key="20">
    <source>
        <dbReference type="EMBL" id="PVU85807.1"/>
    </source>
</evidence>
<gene>
    <name evidence="21" type="ORF">BB559_001556</name>
    <name evidence="20" type="ORF">BB559_006814</name>
</gene>
<feature type="domain" description="Choline/carnitine acyltransferase" evidence="19">
    <location>
        <begin position="63"/>
        <end position="622"/>
    </location>
</feature>
<evidence type="ECO:0000256" key="18">
    <source>
        <dbReference type="PIRSR" id="PIRSR600542-1"/>
    </source>
</evidence>
<evidence type="ECO:0000259" key="19">
    <source>
        <dbReference type="Pfam" id="PF00755"/>
    </source>
</evidence>